<organism evidence="3 4">
    <name type="scientific">Lancefieldella parvula</name>
    <dbReference type="NCBI Taxonomy" id="1382"/>
    <lineage>
        <taxon>Bacteria</taxon>
        <taxon>Bacillati</taxon>
        <taxon>Actinomycetota</taxon>
        <taxon>Coriobacteriia</taxon>
        <taxon>Coriobacteriales</taxon>
        <taxon>Atopobiaceae</taxon>
        <taxon>Lancefieldella</taxon>
    </lineage>
</organism>
<dbReference type="Proteomes" id="UP000787322">
    <property type="component" value="Unassembled WGS sequence"/>
</dbReference>
<feature type="signal peptide" evidence="2">
    <location>
        <begin position="1"/>
        <end position="24"/>
    </location>
</feature>
<feature type="compositionally biased region" description="Basic and acidic residues" evidence="1">
    <location>
        <begin position="47"/>
        <end position="60"/>
    </location>
</feature>
<dbReference type="EMBL" id="JABZGU010000186">
    <property type="protein sequence ID" value="MBF4803369.1"/>
    <property type="molecule type" value="Genomic_DNA"/>
</dbReference>
<evidence type="ECO:0000313" key="3">
    <source>
        <dbReference type="EMBL" id="MBF4803369.1"/>
    </source>
</evidence>
<name>A0A9D5X4I8_9ACTN</name>
<proteinExistence type="predicted"/>
<gene>
    <name evidence="3" type="ORF">HXK24_06110</name>
</gene>
<protein>
    <recommendedName>
        <fullName evidence="5">Lipoprotein</fullName>
    </recommendedName>
</protein>
<evidence type="ECO:0000256" key="1">
    <source>
        <dbReference type="SAM" id="MobiDB-lite"/>
    </source>
</evidence>
<evidence type="ECO:0008006" key="5">
    <source>
        <dbReference type="Google" id="ProtNLM"/>
    </source>
</evidence>
<feature type="region of interest" description="Disordered" evidence="1">
    <location>
        <begin position="33"/>
        <end position="72"/>
    </location>
</feature>
<keyword evidence="2" id="KW-0732">Signal</keyword>
<accession>A0A9D5X4I8</accession>
<sequence length="187" mass="20759">MKRSSSMSKFFTAIFVLLVTSALSVSILSGCSQTENKQDQTQSTTSEQKEEKKDEKKEDSSSSSSNNSNATGYGTYHIPDGFSFDNSLYPDLQITTQVDKDSLWPIIIRIEGTADQFDLMRKAAIDAAQRAQVLESAEEIGNTVDQALAHPTNYNLTDCAILTSAPESYRKTYVITFTVKSHYEVKK</sequence>
<evidence type="ECO:0000256" key="2">
    <source>
        <dbReference type="SAM" id="SignalP"/>
    </source>
</evidence>
<comment type="caution">
    <text evidence="3">The sequence shown here is derived from an EMBL/GenBank/DDBJ whole genome shotgun (WGS) entry which is preliminary data.</text>
</comment>
<reference evidence="3" key="1">
    <citation type="submission" date="2020-04" db="EMBL/GenBank/DDBJ databases">
        <title>Deep metagenomics examines the oral microbiome during advanced dental caries in children, revealing novel taxa and co-occurrences with host molecules.</title>
        <authorList>
            <person name="Baker J.L."/>
            <person name="Morton J.T."/>
            <person name="Dinis M."/>
            <person name="Alvarez R."/>
            <person name="Tran N.C."/>
            <person name="Knight R."/>
            <person name="Edlund A."/>
        </authorList>
    </citation>
    <scope>NUCLEOTIDE SEQUENCE</scope>
    <source>
        <strain evidence="3">JCVI_3_bin.11</strain>
    </source>
</reference>
<dbReference type="PROSITE" id="PS51257">
    <property type="entry name" value="PROKAR_LIPOPROTEIN"/>
    <property type="match status" value="1"/>
</dbReference>
<feature type="chain" id="PRO_5038974176" description="Lipoprotein" evidence="2">
    <location>
        <begin position="25"/>
        <end position="187"/>
    </location>
</feature>
<evidence type="ECO:0000313" key="4">
    <source>
        <dbReference type="Proteomes" id="UP000787322"/>
    </source>
</evidence>
<dbReference type="AlphaFoldDB" id="A0A9D5X4I8"/>